<proteinExistence type="predicted"/>
<dbReference type="AlphaFoldDB" id="A0A934V9C3"/>
<dbReference type="InterPro" id="IPR011704">
    <property type="entry name" value="ATPase_dyneun-rel_AAA"/>
</dbReference>
<dbReference type="GO" id="GO:0005524">
    <property type="term" value="F:ATP binding"/>
    <property type="evidence" value="ECO:0007669"/>
    <property type="project" value="InterPro"/>
</dbReference>
<dbReference type="PANTHER" id="PTHR42759:SF1">
    <property type="entry name" value="MAGNESIUM-CHELATASE SUBUNIT CHLD"/>
    <property type="match status" value="1"/>
</dbReference>
<dbReference type="GO" id="GO:0016887">
    <property type="term" value="F:ATP hydrolysis activity"/>
    <property type="evidence" value="ECO:0007669"/>
    <property type="project" value="InterPro"/>
</dbReference>
<sequence length="348" mass="38915">MSLNHPIDFPSVMTPFLSSLFHSLIESPGTSVADFRDPEEASAMGDRRDGRFYRYGEDLKLAIRVALIVGRPLLLYGPSGCGKSSMVFNLARIMGRRYYEFVVHSRTEAKELLYRFDAIRRLGEAHLGGASLSDEAEPLWRSPYPFIEPGSLWWALDPLSAGRRGLPAGENDKLVQARDPGWSPVSDGKDFVPAIVLIDEIDKADIDFPNNLLVPLGSRQFSIEESGENVRFSSLSAGDEPFVIITSNQERELPEAFVRRCVVCEISPPSDEDLMELAQATFRQSDEQVVSEWRLILDILRRTRGAAVVSPAEFIDSIKAVAALGTGDQSRWREIILHTSWHNSYNSQ</sequence>
<dbReference type="Gene3D" id="3.40.50.300">
    <property type="entry name" value="P-loop containing nucleotide triphosphate hydrolases"/>
    <property type="match status" value="1"/>
</dbReference>
<dbReference type="InterPro" id="IPR027417">
    <property type="entry name" value="P-loop_NTPase"/>
</dbReference>
<dbReference type="InterPro" id="IPR003593">
    <property type="entry name" value="AAA+_ATPase"/>
</dbReference>
<evidence type="ECO:0000313" key="3">
    <source>
        <dbReference type="Proteomes" id="UP000600139"/>
    </source>
</evidence>
<keyword evidence="3" id="KW-1185">Reference proteome</keyword>
<gene>
    <name evidence="2" type="ORF">JIN84_21340</name>
</gene>
<name>A0A934V9C3_9BACT</name>
<dbReference type="SMART" id="SM00382">
    <property type="entry name" value="AAA"/>
    <property type="match status" value="1"/>
</dbReference>
<dbReference type="InterPro" id="IPR050764">
    <property type="entry name" value="CbbQ/NirQ/NorQ/GpvN"/>
</dbReference>
<protein>
    <submittedName>
        <fullName evidence="2">AAA family ATPase</fullName>
    </submittedName>
</protein>
<dbReference type="PANTHER" id="PTHR42759">
    <property type="entry name" value="MOXR FAMILY PROTEIN"/>
    <property type="match status" value="1"/>
</dbReference>
<dbReference type="SUPFAM" id="SSF52540">
    <property type="entry name" value="P-loop containing nucleoside triphosphate hydrolases"/>
    <property type="match status" value="1"/>
</dbReference>
<dbReference type="Pfam" id="PF07728">
    <property type="entry name" value="AAA_5"/>
    <property type="match status" value="1"/>
</dbReference>
<evidence type="ECO:0000259" key="1">
    <source>
        <dbReference type="SMART" id="SM00382"/>
    </source>
</evidence>
<evidence type="ECO:0000313" key="2">
    <source>
        <dbReference type="EMBL" id="MBK1818182.1"/>
    </source>
</evidence>
<reference evidence="2" key="1">
    <citation type="submission" date="2021-01" db="EMBL/GenBank/DDBJ databases">
        <title>Modified the classification status of verrucomicrobia.</title>
        <authorList>
            <person name="Feng X."/>
        </authorList>
    </citation>
    <scope>NUCLEOTIDE SEQUENCE</scope>
    <source>
        <strain evidence="2">JCM 18052</strain>
    </source>
</reference>
<dbReference type="RefSeq" id="WP_200353131.1">
    <property type="nucleotide sequence ID" value="NZ_BAABHZ010000002.1"/>
</dbReference>
<comment type="caution">
    <text evidence="2">The sequence shown here is derived from an EMBL/GenBank/DDBJ whole genome shotgun (WGS) entry which is preliminary data.</text>
</comment>
<accession>A0A934V9C3</accession>
<dbReference type="Proteomes" id="UP000600139">
    <property type="component" value="Unassembled WGS sequence"/>
</dbReference>
<dbReference type="EMBL" id="JAENIK010000013">
    <property type="protein sequence ID" value="MBK1818182.1"/>
    <property type="molecule type" value="Genomic_DNA"/>
</dbReference>
<feature type="domain" description="AAA+ ATPase" evidence="1">
    <location>
        <begin position="69"/>
        <end position="270"/>
    </location>
</feature>
<organism evidence="2 3">
    <name type="scientific">Luteolibacter yonseiensis</name>
    <dbReference type="NCBI Taxonomy" id="1144680"/>
    <lineage>
        <taxon>Bacteria</taxon>
        <taxon>Pseudomonadati</taxon>
        <taxon>Verrucomicrobiota</taxon>
        <taxon>Verrucomicrobiia</taxon>
        <taxon>Verrucomicrobiales</taxon>
        <taxon>Verrucomicrobiaceae</taxon>
        <taxon>Luteolibacter</taxon>
    </lineage>
</organism>